<keyword evidence="2" id="KW-1185">Reference proteome</keyword>
<evidence type="ECO:0008006" key="3">
    <source>
        <dbReference type="Google" id="ProtNLM"/>
    </source>
</evidence>
<name>A0A0F3IK06_9GAMM</name>
<dbReference type="PATRIC" id="fig|1632867.3.peg.4978"/>
<gene>
    <name evidence="1" type="ORF">VZ94_07410</name>
</gene>
<comment type="caution">
    <text evidence="1">The sequence shown here is derived from an EMBL/GenBank/DDBJ whole genome shotgun (WGS) entry which is preliminary data.</text>
</comment>
<dbReference type="OrthoDB" id="5569997at2"/>
<reference evidence="1 2" key="2">
    <citation type="journal article" date="2016" name="Microb. Ecol.">
        <title>Genome Characteristics of a Novel Type I Methanotroph (Sn10-6) Isolated from a Flooded Indian Rice Field.</title>
        <authorList>
            <person name="Rahalkar M.C."/>
            <person name="Pandit P.S."/>
            <person name="Dhakephalkar P.K."/>
            <person name="Pore S."/>
            <person name="Arora P."/>
            <person name="Kapse N."/>
        </authorList>
    </citation>
    <scope>NUCLEOTIDE SEQUENCE [LARGE SCALE GENOMIC DNA]</scope>
    <source>
        <strain evidence="1 2">Sn10-6</strain>
    </source>
</reference>
<evidence type="ECO:0000313" key="2">
    <source>
        <dbReference type="Proteomes" id="UP000033684"/>
    </source>
</evidence>
<evidence type="ECO:0000313" key="1">
    <source>
        <dbReference type="EMBL" id="KJV07041.1"/>
    </source>
</evidence>
<sequence>MSEKSLIFTDYLKYRAQLRGFDLDLIEKIIRYSPERYIDSESYRFVVIGDHANKLVMIPYEETENTITPVTIHATTRQQIKFRLTTGRLSHE</sequence>
<protein>
    <recommendedName>
        <fullName evidence="3">Toxin</fullName>
    </recommendedName>
</protein>
<accession>A0A0F3IK06</accession>
<dbReference type="AlphaFoldDB" id="A0A0F3IK06"/>
<dbReference type="Proteomes" id="UP000033684">
    <property type="component" value="Unassembled WGS sequence"/>
</dbReference>
<reference evidence="2" key="1">
    <citation type="submission" date="2015-03" db="EMBL/GenBank/DDBJ databases">
        <title>Draft genome sequence of a novel methanotroph (Sn10-6) isolated from flooded ricefield rhizosphere in India.</title>
        <authorList>
            <person name="Pandit P.S."/>
            <person name="Pore S.D."/>
            <person name="Arora P."/>
            <person name="Kapse N.G."/>
            <person name="Dhakephalkar P.K."/>
            <person name="Rahalkar M.C."/>
        </authorList>
    </citation>
    <scope>NUCLEOTIDE SEQUENCE [LARGE SCALE GENOMIC DNA]</scope>
    <source>
        <strain evidence="2">Sn10-6</strain>
    </source>
</reference>
<organism evidence="1 2">
    <name type="scientific">Methylocucumis oryzae</name>
    <dbReference type="NCBI Taxonomy" id="1632867"/>
    <lineage>
        <taxon>Bacteria</taxon>
        <taxon>Pseudomonadati</taxon>
        <taxon>Pseudomonadota</taxon>
        <taxon>Gammaproteobacteria</taxon>
        <taxon>Methylococcales</taxon>
        <taxon>Methylococcaceae</taxon>
        <taxon>Methylocucumis</taxon>
    </lineage>
</organism>
<dbReference type="RefSeq" id="WP_045778746.1">
    <property type="nucleotide sequence ID" value="NZ_LAJX01000066.1"/>
</dbReference>
<proteinExistence type="predicted"/>
<dbReference type="EMBL" id="LAJX01000066">
    <property type="protein sequence ID" value="KJV07041.1"/>
    <property type="molecule type" value="Genomic_DNA"/>
</dbReference>